<keyword evidence="2" id="KW-1185">Reference proteome</keyword>
<protein>
    <submittedName>
        <fullName evidence="1">Uncharacterized protein</fullName>
    </submittedName>
</protein>
<dbReference type="AlphaFoldDB" id="A0A0R0LWS0"/>
<organism evidence="1 2">
    <name type="scientific">Pseudoloma neurophilia</name>
    <dbReference type="NCBI Taxonomy" id="146866"/>
    <lineage>
        <taxon>Eukaryota</taxon>
        <taxon>Fungi</taxon>
        <taxon>Fungi incertae sedis</taxon>
        <taxon>Microsporidia</taxon>
        <taxon>Pseudoloma</taxon>
    </lineage>
</organism>
<evidence type="ECO:0000313" key="1">
    <source>
        <dbReference type="EMBL" id="KRH93801.1"/>
    </source>
</evidence>
<name>A0A0R0LWS0_9MICR</name>
<sequence length="43" mass="4939">MKVPTNLEIILDLCLQSVLKVLITDENIRKTVCLSELEERVLI</sequence>
<proteinExistence type="predicted"/>
<dbReference type="EMBL" id="LGUB01000211">
    <property type="protein sequence ID" value="KRH93801.1"/>
    <property type="molecule type" value="Genomic_DNA"/>
</dbReference>
<gene>
    <name evidence="1" type="ORF">M153_5610001570</name>
</gene>
<accession>A0A0R0LWS0</accession>
<comment type="caution">
    <text evidence="1">The sequence shown here is derived from an EMBL/GenBank/DDBJ whole genome shotgun (WGS) entry which is preliminary data.</text>
</comment>
<evidence type="ECO:0000313" key="2">
    <source>
        <dbReference type="Proteomes" id="UP000051530"/>
    </source>
</evidence>
<dbReference type="Proteomes" id="UP000051530">
    <property type="component" value="Unassembled WGS sequence"/>
</dbReference>
<dbReference type="VEuPathDB" id="MicrosporidiaDB:M153_5610001570"/>
<reference evidence="1 2" key="1">
    <citation type="submission" date="2015-07" db="EMBL/GenBank/DDBJ databases">
        <title>The genome of Pseudoloma neurophilia, a relevant intracellular parasite of the zebrafish.</title>
        <authorList>
            <person name="Ndikumana S."/>
            <person name="Pelin A."/>
            <person name="Sanders J."/>
            <person name="Corradi N."/>
        </authorList>
    </citation>
    <scope>NUCLEOTIDE SEQUENCE [LARGE SCALE GENOMIC DNA]</scope>
    <source>
        <strain evidence="1 2">MK1</strain>
    </source>
</reference>